<keyword evidence="4" id="KW-0067">ATP-binding</keyword>
<evidence type="ECO:0000313" key="7">
    <source>
        <dbReference type="Proteomes" id="UP000297703"/>
    </source>
</evidence>
<evidence type="ECO:0000256" key="4">
    <source>
        <dbReference type="ARBA" id="ARBA00022840"/>
    </source>
</evidence>
<accession>A0A4D9EW58</accession>
<sequence>MILQTLKAITFTTMSSPSDIMGHGSKGISRAVPIQVNPRVSNVKSVYKTHVDVIRYCKTASKRLHGVDEETEQKIFTEERVEMLKELSRKPDIYERLSLALAPSIYEHEDIKKGILLQLFGGSRKDFSHTGRSNFHAEINILLCGDPRTSKSQLLQYVYNLVP</sequence>
<evidence type="ECO:0000256" key="3">
    <source>
        <dbReference type="ARBA" id="ARBA00022741"/>
    </source>
</evidence>
<keyword evidence="7" id="KW-1185">Reference proteome</keyword>
<dbReference type="GO" id="GO:0005524">
    <property type="term" value="F:ATP binding"/>
    <property type="evidence" value="ECO:0007669"/>
    <property type="project" value="UniProtKB-KW"/>
</dbReference>
<dbReference type="GO" id="GO:0005634">
    <property type="term" value="C:nucleus"/>
    <property type="evidence" value="ECO:0007669"/>
    <property type="project" value="TreeGrafter"/>
</dbReference>
<dbReference type="Gene3D" id="3.40.50.300">
    <property type="entry name" value="P-loop containing nucleotide triphosphate hydrolases"/>
    <property type="match status" value="1"/>
</dbReference>
<dbReference type="Pfam" id="PF00493">
    <property type="entry name" value="MCM"/>
    <property type="match status" value="1"/>
</dbReference>
<evidence type="ECO:0000256" key="1">
    <source>
        <dbReference type="ARBA" id="ARBA00008010"/>
    </source>
</evidence>
<comment type="similarity">
    <text evidence="1">Belongs to the MCM family.</text>
</comment>
<dbReference type="EMBL" id="QXTE01000033">
    <property type="protein sequence ID" value="TFK11382.1"/>
    <property type="molecule type" value="Genomic_DNA"/>
</dbReference>
<evidence type="ECO:0000313" key="6">
    <source>
        <dbReference type="EMBL" id="TFK11382.1"/>
    </source>
</evidence>
<comment type="caution">
    <text evidence="6">The sequence shown here is derived from an EMBL/GenBank/DDBJ whole genome shotgun (WGS) entry which is preliminary data.</text>
</comment>
<dbReference type="GO" id="GO:0006271">
    <property type="term" value="P:DNA strand elongation involved in DNA replication"/>
    <property type="evidence" value="ECO:0007669"/>
    <property type="project" value="TreeGrafter"/>
</dbReference>
<reference evidence="6 7" key="2">
    <citation type="submission" date="2019-04" db="EMBL/GenBank/DDBJ databases">
        <title>The genome sequence of big-headed turtle.</title>
        <authorList>
            <person name="Gong S."/>
        </authorList>
    </citation>
    <scope>NUCLEOTIDE SEQUENCE [LARGE SCALE GENOMIC DNA]</scope>
    <source>
        <strain evidence="6">DO16091913</strain>
        <tissue evidence="6">Muscle</tissue>
    </source>
</reference>
<protein>
    <submittedName>
        <fullName evidence="6">DNA replication licensing factor MCM4</fullName>
    </submittedName>
</protein>
<dbReference type="PANTHER" id="PTHR11630">
    <property type="entry name" value="DNA REPLICATION LICENSING FACTOR MCM FAMILY MEMBER"/>
    <property type="match status" value="1"/>
</dbReference>
<feature type="domain" description="MCM C-terminal AAA(+) ATPase" evidence="5">
    <location>
        <begin position="93"/>
        <end position="163"/>
    </location>
</feature>
<keyword evidence="2" id="KW-0235">DNA replication</keyword>
<dbReference type="Proteomes" id="UP000297703">
    <property type="component" value="Unassembled WGS sequence"/>
</dbReference>
<dbReference type="PANTHER" id="PTHR11630:SF66">
    <property type="entry name" value="DNA REPLICATION LICENSING FACTOR MCM4"/>
    <property type="match status" value="1"/>
</dbReference>
<dbReference type="GO" id="GO:0003697">
    <property type="term" value="F:single-stranded DNA binding"/>
    <property type="evidence" value="ECO:0007669"/>
    <property type="project" value="TreeGrafter"/>
</dbReference>
<organism evidence="6 7">
    <name type="scientific">Platysternon megacephalum</name>
    <name type="common">big-headed turtle</name>
    <dbReference type="NCBI Taxonomy" id="55544"/>
    <lineage>
        <taxon>Eukaryota</taxon>
        <taxon>Metazoa</taxon>
        <taxon>Chordata</taxon>
        <taxon>Craniata</taxon>
        <taxon>Vertebrata</taxon>
        <taxon>Euteleostomi</taxon>
        <taxon>Archelosauria</taxon>
        <taxon>Testudinata</taxon>
        <taxon>Testudines</taxon>
        <taxon>Cryptodira</taxon>
        <taxon>Durocryptodira</taxon>
        <taxon>Testudinoidea</taxon>
        <taxon>Platysternidae</taxon>
        <taxon>Platysternon</taxon>
    </lineage>
</organism>
<dbReference type="InterPro" id="IPR027417">
    <property type="entry name" value="P-loop_NTPase"/>
</dbReference>
<reference evidence="6 7" key="1">
    <citation type="submission" date="2019-04" db="EMBL/GenBank/DDBJ databases">
        <title>Draft genome of the big-headed turtle Platysternon megacephalum.</title>
        <authorList>
            <person name="Gong S."/>
        </authorList>
    </citation>
    <scope>NUCLEOTIDE SEQUENCE [LARGE SCALE GENOMIC DNA]</scope>
    <source>
        <strain evidence="6">DO16091913</strain>
        <tissue evidence="6">Muscle</tissue>
    </source>
</reference>
<keyword evidence="3" id="KW-0547">Nucleotide-binding</keyword>
<dbReference type="PROSITE" id="PS50051">
    <property type="entry name" value="MCM_2"/>
    <property type="match status" value="1"/>
</dbReference>
<dbReference type="GO" id="GO:1902975">
    <property type="term" value="P:mitotic DNA replication initiation"/>
    <property type="evidence" value="ECO:0007669"/>
    <property type="project" value="TreeGrafter"/>
</dbReference>
<dbReference type="GO" id="GO:0000727">
    <property type="term" value="P:double-strand break repair via break-induced replication"/>
    <property type="evidence" value="ECO:0007669"/>
    <property type="project" value="TreeGrafter"/>
</dbReference>
<dbReference type="SMART" id="SM00350">
    <property type="entry name" value="MCM"/>
    <property type="match status" value="1"/>
</dbReference>
<gene>
    <name evidence="6" type="ORF">DR999_PMT05441</name>
</gene>
<dbReference type="OrthoDB" id="10251574at2759"/>
<evidence type="ECO:0000256" key="2">
    <source>
        <dbReference type="ARBA" id="ARBA00022705"/>
    </source>
</evidence>
<dbReference type="InterPro" id="IPR001208">
    <property type="entry name" value="MCM_dom"/>
</dbReference>
<dbReference type="InterPro" id="IPR031327">
    <property type="entry name" value="MCM"/>
</dbReference>
<dbReference type="GO" id="GO:0042555">
    <property type="term" value="C:MCM complex"/>
    <property type="evidence" value="ECO:0007669"/>
    <property type="project" value="TreeGrafter"/>
</dbReference>
<dbReference type="AlphaFoldDB" id="A0A4D9EW58"/>
<evidence type="ECO:0000259" key="5">
    <source>
        <dbReference type="PROSITE" id="PS50051"/>
    </source>
</evidence>
<name>A0A4D9EW58_9SAUR</name>
<proteinExistence type="inferred from homology"/>
<dbReference type="GO" id="GO:0017116">
    <property type="term" value="F:single-stranded DNA helicase activity"/>
    <property type="evidence" value="ECO:0007669"/>
    <property type="project" value="TreeGrafter"/>
</dbReference>
<dbReference type="STRING" id="55544.A0A4D9EW58"/>